<dbReference type="SUPFAM" id="SSF52038">
    <property type="entry name" value="Barstar-related"/>
    <property type="match status" value="1"/>
</dbReference>
<dbReference type="Gene3D" id="3.30.370.10">
    <property type="entry name" value="Barstar-like"/>
    <property type="match status" value="1"/>
</dbReference>
<evidence type="ECO:0000313" key="3">
    <source>
        <dbReference type="EMBL" id="ANU78286.1"/>
    </source>
</evidence>
<dbReference type="KEGG" id="byl:A4V09_22560"/>
<proteinExistence type="inferred from homology"/>
<evidence type="ECO:0000259" key="2">
    <source>
        <dbReference type="Pfam" id="PF01337"/>
    </source>
</evidence>
<dbReference type="InterPro" id="IPR000468">
    <property type="entry name" value="Barstar"/>
</dbReference>
<protein>
    <recommendedName>
        <fullName evidence="2">Barstar (barnase inhibitor) domain-containing protein</fullName>
    </recommendedName>
</protein>
<evidence type="ECO:0000313" key="4">
    <source>
        <dbReference type="Proteomes" id="UP000092574"/>
    </source>
</evidence>
<dbReference type="OrthoDB" id="7575400at2"/>
<gene>
    <name evidence="3" type="ORF">A4V09_22560</name>
</gene>
<dbReference type="RefSeq" id="WP_065544370.1">
    <property type="nucleotide sequence ID" value="NZ_CP015405.2"/>
</dbReference>
<dbReference type="Proteomes" id="UP000092574">
    <property type="component" value="Chromosome"/>
</dbReference>
<feature type="domain" description="Barstar (barnase inhibitor)" evidence="2">
    <location>
        <begin position="3"/>
        <end position="71"/>
    </location>
</feature>
<dbReference type="EMBL" id="CP015405">
    <property type="protein sequence ID" value="ANU78286.1"/>
    <property type="molecule type" value="Genomic_DNA"/>
</dbReference>
<reference evidence="3" key="1">
    <citation type="submission" date="2017-04" db="EMBL/GenBank/DDBJ databases">
        <title>Complete Genome Sequences of Twelve Strains of a Stable Defined Moderately Diverse Mouse Microbiota 2 (sDMDMm2).</title>
        <authorList>
            <person name="Uchimura Y."/>
            <person name="Wyss M."/>
            <person name="Brugiroux S."/>
            <person name="Limenitakis J.P."/>
            <person name="Stecher B."/>
            <person name="McCoy K.D."/>
            <person name="Macpherson A.J."/>
        </authorList>
    </citation>
    <scope>NUCLEOTIDE SEQUENCE</scope>
    <source>
        <strain evidence="3">YL58</strain>
    </source>
</reference>
<dbReference type="AlphaFoldDB" id="A0A1C7IEZ9"/>
<sequence length="82" mass="9539">MKVVLDALCMDEKEKAHRYLKEKLELPDYCGGNLDALYDCLTDKEEMEIEVENRELAQDYFLRIWRVLLDASGENEGLQVIG</sequence>
<name>A0A1C7IEZ9_9FIRM</name>
<dbReference type="InterPro" id="IPR035905">
    <property type="entry name" value="Barstar-like_sf"/>
</dbReference>
<dbReference type="STRING" id="1796616.A4V09_22560"/>
<dbReference type="Pfam" id="PF01337">
    <property type="entry name" value="Barstar"/>
    <property type="match status" value="1"/>
</dbReference>
<evidence type="ECO:0000256" key="1">
    <source>
        <dbReference type="ARBA" id="ARBA00006845"/>
    </source>
</evidence>
<comment type="similarity">
    <text evidence="1">Belongs to the barstar family.</text>
</comment>
<organism evidence="3 4">
    <name type="scientific">Blautia pseudococcoides</name>
    <dbReference type="NCBI Taxonomy" id="1796616"/>
    <lineage>
        <taxon>Bacteria</taxon>
        <taxon>Bacillati</taxon>
        <taxon>Bacillota</taxon>
        <taxon>Clostridia</taxon>
        <taxon>Lachnospirales</taxon>
        <taxon>Lachnospiraceae</taxon>
        <taxon>Blautia</taxon>
    </lineage>
</organism>
<accession>A0A1C7IEZ9</accession>
<keyword evidence="4" id="KW-1185">Reference proteome</keyword>